<dbReference type="STRING" id="1076935.U4LAA5"/>
<gene>
    <name evidence="2" type="ORF">PCON_02336</name>
</gene>
<evidence type="ECO:0000313" key="3">
    <source>
        <dbReference type="Proteomes" id="UP000018144"/>
    </source>
</evidence>
<feature type="region of interest" description="Disordered" evidence="1">
    <location>
        <begin position="197"/>
        <end position="217"/>
    </location>
</feature>
<feature type="region of interest" description="Disordered" evidence="1">
    <location>
        <begin position="44"/>
        <end position="75"/>
    </location>
</feature>
<feature type="compositionally biased region" description="Polar residues" evidence="1">
    <location>
        <begin position="66"/>
        <end position="75"/>
    </location>
</feature>
<dbReference type="EMBL" id="HF936265">
    <property type="protein sequence ID" value="CCX15877.1"/>
    <property type="molecule type" value="Genomic_DNA"/>
</dbReference>
<sequence>MESTKVRVTTAQIEEVRELLGVPEDEFEGYCKWAWGQVRWSLLQEEDEQDEEDASVSEEDLPQEPPAQQVSGPQNQSVFGSANINAVTAADVSAAVQEVAVPELQIPPLRWGIDSESIKLLGPQIQRQIEEQGRGKLCIKTRRNGDAPWFLLVVLINACRRRYNYSPRITAPPLVKDQTATVMWNLMRIASRETAASKTSKTVVSPETAAPKTSVSPKTAVKNAAKAVYRHYGHGDFQNVNALEDKHAMVGMLKRTVNYPLDLDDQFYVWILFYTANLERKAISKAQAEEDQEAEEDLDKR</sequence>
<dbReference type="AlphaFoldDB" id="U4LAA5"/>
<accession>U4LAA5</accession>
<feature type="compositionally biased region" description="Acidic residues" evidence="1">
    <location>
        <begin position="44"/>
        <end position="62"/>
    </location>
</feature>
<reference evidence="2 3" key="1">
    <citation type="journal article" date="2013" name="PLoS Genet.">
        <title>The genome and development-dependent transcriptomes of Pyronema confluens: a window into fungal evolution.</title>
        <authorList>
            <person name="Traeger S."/>
            <person name="Altegoer F."/>
            <person name="Freitag M."/>
            <person name="Gabaldon T."/>
            <person name="Kempken F."/>
            <person name="Kumar A."/>
            <person name="Marcet-Houben M."/>
            <person name="Poggeler S."/>
            <person name="Stajich J.E."/>
            <person name="Nowrousian M."/>
        </authorList>
    </citation>
    <scope>NUCLEOTIDE SEQUENCE [LARGE SCALE GENOMIC DNA]</scope>
    <source>
        <strain evidence="3">CBS 100304</strain>
        <tissue evidence="2">Vegetative mycelium</tissue>
    </source>
</reference>
<evidence type="ECO:0000313" key="2">
    <source>
        <dbReference type="EMBL" id="CCX15877.1"/>
    </source>
</evidence>
<evidence type="ECO:0000256" key="1">
    <source>
        <dbReference type="SAM" id="MobiDB-lite"/>
    </source>
</evidence>
<proteinExistence type="predicted"/>
<organism evidence="2 3">
    <name type="scientific">Pyronema omphalodes (strain CBS 100304)</name>
    <name type="common">Pyronema confluens</name>
    <dbReference type="NCBI Taxonomy" id="1076935"/>
    <lineage>
        <taxon>Eukaryota</taxon>
        <taxon>Fungi</taxon>
        <taxon>Dikarya</taxon>
        <taxon>Ascomycota</taxon>
        <taxon>Pezizomycotina</taxon>
        <taxon>Pezizomycetes</taxon>
        <taxon>Pezizales</taxon>
        <taxon>Pyronemataceae</taxon>
        <taxon>Pyronema</taxon>
    </lineage>
</organism>
<name>U4LAA5_PYROM</name>
<keyword evidence="3" id="KW-1185">Reference proteome</keyword>
<dbReference type="Proteomes" id="UP000018144">
    <property type="component" value="Unassembled WGS sequence"/>
</dbReference>
<dbReference type="OrthoDB" id="10417161at2759"/>
<protein>
    <submittedName>
        <fullName evidence="2">Uncharacterized protein</fullName>
    </submittedName>
</protein>